<keyword evidence="2" id="KW-0547">Nucleotide-binding</keyword>
<accession>A0A7R9PU45</accession>
<dbReference type="Gene3D" id="1.10.510.10">
    <property type="entry name" value="Transferase(Phosphotransferase) domain 1"/>
    <property type="match status" value="1"/>
</dbReference>
<dbReference type="EMBL" id="OC854908">
    <property type="protein sequence ID" value="CAD7620743.1"/>
    <property type="molecule type" value="Genomic_DNA"/>
</dbReference>
<dbReference type="GO" id="GO:0005737">
    <property type="term" value="C:cytoplasm"/>
    <property type="evidence" value="ECO:0007669"/>
    <property type="project" value="TreeGrafter"/>
</dbReference>
<proteinExistence type="predicted"/>
<feature type="non-terminal residue" evidence="6">
    <location>
        <position position="1"/>
    </location>
</feature>
<evidence type="ECO:0000313" key="7">
    <source>
        <dbReference type="Proteomes" id="UP000759131"/>
    </source>
</evidence>
<dbReference type="PANTHER" id="PTHR11042">
    <property type="entry name" value="EUKARYOTIC TRANSLATION INITIATION FACTOR 2-ALPHA KINASE EIF2-ALPHA KINASE -RELATED"/>
    <property type="match status" value="1"/>
</dbReference>
<protein>
    <recommendedName>
        <fullName evidence="5">Protein kinase domain-containing protein</fullName>
    </recommendedName>
</protein>
<dbReference type="PANTHER" id="PTHR11042:SF91">
    <property type="entry name" value="EUKARYOTIC TRANSLATION INITIATION FACTOR 2-ALPHA KINASE"/>
    <property type="match status" value="1"/>
</dbReference>
<name>A0A7R9PU45_9ACAR</name>
<reference evidence="6" key="1">
    <citation type="submission" date="2020-11" db="EMBL/GenBank/DDBJ databases">
        <authorList>
            <person name="Tran Van P."/>
        </authorList>
    </citation>
    <scope>NUCLEOTIDE SEQUENCE</scope>
</reference>
<gene>
    <name evidence="6" type="ORF">OSB1V03_LOCUS1224</name>
</gene>
<sequence length="424" mass="48309">MDVLSDRYKQSSVKHTKDVGDIQYQAPEGQTTEYNHLIDVYSLALIGAKIFGFDSDDIRDGVYIKLCDFGLAKSVDVLNDRYKQSSVKHTKDVGDIEYMAPEGQTTEYNHLIDVYSLALIGAKIFGFNTKDIQNGKYMAPEVETTEYNHLIDVYSLALIGAKIFGFDSDDIRDGMYILVTNSDILIQIVSQWQSKPTLRAPRLFVCLLAAILGYQLYDVSVDYFAYKTITVFDVMDNSLDTHLPHITLVYVSYALNEKGKDRRCLRSPESPQCAPVYNDCPLFNYTNFDAKAETRIAIDDNQWPGVDIRSMKRHIMYKFKPFRYIMVSLLSDRRWLAIGRVANNNVRQFAAIRRWSDALNADPKYVLLYYQSVVDFERLFSAEPRLSAVNHTLAVTQTMRRLLPSPYGRCSDYGSDPSTGAEGD</sequence>
<keyword evidence="7" id="KW-1185">Reference proteome</keyword>
<dbReference type="GO" id="GO:0004694">
    <property type="term" value="F:eukaryotic translation initiation factor 2alpha kinase activity"/>
    <property type="evidence" value="ECO:0007669"/>
    <property type="project" value="TreeGrafter"/>
</dbReference>
<evidence type="ECO:0000256" key="2">
    <source>
        <dbReference type="ARBA" id="ARBA00022741"/>
    </source>
</evidence>
<organism evidence="6">
    <name type="scientific">Medioppia subpectinata</name>
    <dbReference type="NCBI Taxonomy" id="1979941"/>
    <lineage>
        <taxon>Eukaryota</taxon>
        <taxon>Metazoa</taxon>
        <taxon>Ecdysozoa</taxon>
        <taxon>Arthropoda</taxon>
        <taxon>Chelicerata</taxon>
        <taxon>Arachnida</taxon>
        <taxon>Acari</taxon>
        <taxon>Acariformes</taxon>
        <taxon>Sarcoptiformes</taxon>
        <taxon>Oribatida</taxon>
        <taxon>Brachypylina</taxon>
        <taxon>Oppioidea</taxon>
        <taxon>Oppiidae</taxon>
        <taxon>Medioppia</taxon>
    </lineage>
</organism>
<dbReference type="InterPro" id="IPR011009">
    <property type="entry name" value="Kinase-like_dom_sf"/>
</dbReference>
<evidence type="ECO:0000256" key="4">
    <source>
        <dbReference type="ARBA" id="ARBA00022840"/>
    </source>
</evidence>
<keyword evidence="4" id="KW-0067">ATP-binding</keyword>
<dbReference type="PROSITE" id="PS50011">
    <property type="entry name" value="PROTEIN_KINASE_DOM"/>
    <property type="match status" value="1"/>
</dbReference>
<dbReference type="Proteomes" id="UP000759131">
    <property type="component" value="Unassembled WGS sequence"/>
</dbReference>
<evidence type="ECO:0000256" key="3">
    <source>
        <dbReference type="ARBA" id="ARBA00022777"/>
    </source>
</evidence>
<dbReference type="InterPro" id="IPR000719">
    <property type="entry name" value="Prot_kinase_dom"/>
</dbReference>
<dbReference type="EMBL" id="CAJPIZ010000333">
    <property type="protein sequence ID" value="CAG2101173.1"/>
    <property type="molecule type" value="Genomic_DNA"/>
</dbReference>
<dbReference type="AlphaFoldDB" id="A0A7R9PU45"/>
<feature type="domain" description="Protein kinase" evidence="5">
    <location>
        <begin position="1"/>
        <end position="205"/>
    </location>
</feature>
<keyword evidence="1" id="KW-0808">Transferase</keyword>
<evidence type="ECO:0000259" key="5">
    <source>
        <dbReference type="PROSITE" id="PS50011"/>
    </source>
</evidence>
<evidence type="ECO:0000256" key="1">
    <source>
        <dbReference type="ARBA" id="ARBA00022679"/>
    </source>
</evidence>
<dbReference type="InterPro" id="IPR050339">
    <property type="entry name" value="CC_SR_Kinase"/>
</dbReference>
<keyword evidence="3" id="KW-0418">Kinase</keyword>
<evidence type="ECO:0000313" key="6">
    <source>
        <dbReference type="EMBL" id="CAD7620743.1"/>
    </source>
</evidence>
<dbReference type="SUPFAM" id="SSF56112">
    <property type="entry name" value="Protein kinase-like (PK-like)"/>
    <property type="match status" value="1"/>
</dbReference>
<dbReference type="GO" id="GO:0005524">
    <property type="term" value="F:ATP binding"/>
    <property type="evidence" value="ECO:0007669"/>
    <property type="project" value="UniProtKB-KW"/>
</dbReference>
<dbReference type="GO" id="GO:0005634">
    <property type="term" value="C:nucleus"/>
    <property type="evidence" value="ECO:0007669"/>
    <property type="project" value="TreeGrafter"/>
</dbReference>